<comment type="caution">
    <text evidence="1">The sequence shown here is derived from an EMBL/GenBank/DDBJ whole genome shotgun (WGS) entry which is preliminary data.</text>
</comment>
<dbReference type="Proteomes" id="UP000765891">
    <property type="component" value="Unassembled WGS sequence"/>
</dbReference>
<reference evidence="2" key="3">
    <citation type="submission" date="2021-03" db="EMBL/GenBank/DDBJ databases">
        <title>Genomic Encyclopedia of Type Strains, Phase IV (KMG-IV): sequencing the most valuable type-strain genomes for metagenomic binning, comparative biology and taxonomic classification.</title>
        <authorList>
            <person name="Goeker M."/>
        </authorList>
    </citation>
    <scope>NUCLEOTIDE SEQUENCE</scope>
    <source>
        <strain evidence="2">DSM 22443</strain>
    </source>
</reference>
<reference evidence="1" key="1">
    <citation type="journal article" date="2014" name="Int. J. Syst. Evol. Microbiol.">
        <title>Complete genome sequence of Corynebacterium casei LMG S-19264T (=DSM 44701T), isolated from a smear-ripened cheese.</title>
        <authorList>
            <consortium name="US DOE Joint Genome Institute (JGI-PGF)"/>
            <person name="Walter F."/>
            <person name="Albersmeier A."/>
            <person name="Kalinowski J."/>
            <person name="Ruckert C."/>
        </authorList>
    </citation>
    <scope>NUCLEOTIDE SEQUENCE</scope>
    <source>
        <strain evidence="1">JCM 16108</strain>
    </source>
</reference>
<sequence length="99" mass="11603">MATKQHSRREASRVREIAMRVDLHRLGYEVREEERGVDVTVIADGERGRRIKLVHGGDQWFSRGGERLVKKEMEPPAWLEDVFQHVEEELRRGVTVTRP</sequence>
<name>A0A830FUP5_9EURY</name>
<dbReference type="AlphaFoldDB" id="A0A830FUP5"/>
<evidence type="ECO:0000313" key="3">
    <source>
        <dbReference type="Proteomes" id="UP000614609"/>
    </source>
</evidence>
<dbReference type="Proteomes" id="UP000614609">
    <property type="component" value="Unassembled WGS sequence"/>
</dbReference>
<proteinExistence type="predicted"/>
<accession>A0A830FUP5</accession>
<gene>
    <name evidence="1" type="ORF">GCM10009017_12560</name>
    <name evidence="2" type="ORF">J2752_000488</name>
</gene>
<dbReference type="EMBL" id="JAGGKO010000001">
    <property type="protein sequence ID" value="MBP1953607.1"/>
    <property type="molecule type" value="Genomic_DNA"/>
</dbReference>
<keyword evidence="3" id="KW-1185">Reference proteome</keyword>
<evidence type="ECO:0000313" key="2">
    <source>
        <dbReference type="EMBL" id="MBP1953607.1"/>
    </source>
</evidence>
<dbReference type="EMBL" id="BMOO01000003">
    <property type="protein sequence ID" value="GGM63966.1"/>
    <property type="molecule type" value="Genomic_DNA"/>
</dbReference>
<evidence type="ECO:0000313" key="1">
    <source>
        <dbReference type="EMBL" id="GGM63966.1"/>
    </source>
</evidence>
<dbReference type="RefSeq" id="WP_188871031.1">
    <property type="nucleotide sequence ID" value="NZ_BMOO01000003.1"/>
</dbReference>
<reference evidence="1" key="2">
    <citation type="submission" date="2020-09" db="EMBL/GenBank/DDBJ databases">
        <authorList>
            <person name="Sun Q."/>
            <person name="Ohkuma M."/>
        </authorList>
    </citation>
    <scope>NUCLEOTIDE SEQUENCE</scope>
    <source>
        <strain evidence="1">JCM 16108</strain>
    </source>
</reference>
<organism evidence="1 3">
    <name type="scientific">Halarchaeum rubridurum</name>
    <dbReference type="NCBI Taxonomy" id="489911"/>
    <lineage>
        <taxon>Archaea</taxon>
        <taxon>Methanobacteriati</taxon>
        <taxon>Methanobacteriota</taxon>
        <taxon>Stenosarchaea group</taxon>
        <taxon>Halobacteria</taxon>
        <taxon>Halobacteriales</taxon>
        <taxon>Halobacteriaceae</taxon>
    </lineage>
</organism>
<protein>
    <submittedName>
        <fullName evidence="1">Uncharacterized protein</fullName>
    </submittedName>
</protein>